<dbReference type="OrthoDB" id="8685508at2"/>
<accession>A0A1R3VZQ2</accession>
<dbReference type="AlphaFoldDB" id="A0A1R3VZQ2"/>
<dbReference type="InterPro" id="IPR029033">
    <property type="entry name" value="His_PPase_superfam"/>
</dbReference>
<evidence type="ECO:0000313" key="2">
    <source>
        <dbReference type="EMBL" id="SIT70526.1"/>
    </source>
</evidence>
<dbReference type="STRING" id="233100.SAMN05216526_1335"/>
<keyword evidence="1" id="KW-0732">Signal</keyword>
<dbReference type="SUPFAM" id="SSF53254">
    <property type="entry name" value="Phosphoglycerate mutase-like"/>
    <property type="match status" value="1"/>
</dbReference>
<reference evidence="2 3" key="1">
    <citation type="submission" date="2017-01" db="EMBL/GenBank/DDBJ databases">
        <authorList>
            <person name="Mah S.A."/>
            <person name="Swanson W.J."/>
            <person name="Moy G.W."/>
            <person name="Vacquier V.D."/>
        </authorList>
    </citation>
    <scope>NUCLEOTIDE SEQUENCE [LARGE SCALE GENOMIC DNA]</scope>
    <source>
        <strain evidence="2 3">M9</strain>
    </source>
</reference>
<dbReference type="InterPro" id="IPR013078">
    <property type="entry name" value="His_Pase_superF_clade-1"/>
</dbReference>
<feature type="signal peptide" evidence="1">
    <location>
        <begin position="1"/>
        <end position="25"/>
    </location>
</feature>
<evidence type="ECO:0000256" key="1">
    <source>
        <dbReference type="SAM" id="SignalP"/>
    </source>
</evidence>
<organism evidence="2 3">
    <name type="scientific">Ectothiorhodosinus mongolicus</name>
    <dbReference type="NCBI Taxonomy" id="233100"/>
    <lineage>
        <taxon>Bacteria</taxon>
        <taxon>Pseudomonadati</taxon>
        <taxon>Pseudomonadota</taxon>
        <taxon>Gammaproteobacteria</taxon>
        <taxon>Chromatiales</taxon>
        <taxon>Ectothiorhodospiraceae</taxon>
        <taxon>Ectothiorhodosinus</taxon>
    </lineage>
</organism>
<dbReference type="CDD" id="cd07067">
    <property type="entry name" value="HP_PGM_like"/>
    <property type="match status" value="1"/>
</dbReference>
<protein>
    <submittedName>
        <fullName evidence="2">Phosphohistidine phosphatase SixA</fullName>
    </submittedName>
</protein>
<feature type="chain" id="PRO_5010218209" evidence="1">
    <location>
        <begin position="26"/>
        <end position="202"/>
    </location>
</feature>
<dbReference type="Proteomes" id="UP000223759">
    <property type="component" value="Unassembled WGS sequence"/>
</dbReference>
<evidence type="ECO:0000313" key="3">
    <source>
        <dbReference type="Proteomes" id="UP000223759"/>
    </source>
</evidence>
<name>A0A1R3VZQ2_9GAMM</name>
<sequence length="202" mass="22363">MRFGLFKSYLLIAALSLLPISTLSAQSPLDSDRLLQALTEGGYVIYWRHAATDHSQGDRDLRDMRRCETQRNLSEFGRAQARRVGAGFESLGIPVGEIVSSPFCRNWETAELAFGRYEIANDLWNLPASAASPSSQRELVERLQQRLSTPPSDASQNTVIIGHNLNLQAAARVRIDEGGIAVFKPLGDGRTRFMGTLVPEDF</sequence>
<dbReference type="RefSeq" id="WP_076755714.1">
    <property type="nucleotide sequence ID" value="NZ_CP023018.1"/>
</dbReference>
<dbReference type="Gene3D" id="3.40.50.1240">
    <property type="entry name" value="Phosphoglycerate mutase-like"/>
    <property type="match status" value="1"/>
</dbReference>
<gene>
    <name evidence="2" type="ORF">SAMN05216526_1335</name>
</gene>
<dbReference type="Pfam" id="PF00300">
    <property type="entry name" value="His_Phos_1"/>
    <property type="match status" value="1"/>
</dbReference>
<dbReference type="EMBL" id="FTPK01000002">
    <property type="protein sequence ID" value="SIT70526.1"/>
    <property type="molecule type" value="Genomic_DNA"/>
</dbReference>
<proteinExistence type="predicted"/>
<keyword evidence="3" id="KW-1185">Reference proteome</keyword>